<evidence type="ECO:0000313" key="2">
    <source>
        <dbReference type="Proteomes" id="UP000260721"/>
    </source>
</evidence>
<dbReference type="EMBL" id="QUSK01000013">
    <property type="protein sequence ID" value="RGD76372.1"/>
    <property type="molecule type" value="Genomic_DNA"/>
</dbReference>
<dbReference type="Proteomes" id="UP000260721">
    <property type="component" value="Unassembled WGS sequence"/>
</dbReference>
<evidence type="ECO:0000313" key="1">
    <source>
        <dbReference type="EMBL" id="RGD76372.1"/>
    </source>
</evidence>
<name>A0A3E3E4J2_9FIRM</name>
<proteinExistence type="predicted"/>
<dbReference type="RefSeq" id="WP_117446310.1">
    <property type="nucleotide sequence ID" value="NZ_QUSK01000013.1"/>
</dbReference>
<gene>
    <name evidence="1" type="ORF">DXC78_06695</name>
</gene>
<accession>A0A3E3E4J2</accession>
<comment type="caution">
    <text evidence="1">The sequence shown here is derived from an EMBL/GenBank/DDBJ whole genome shotgun (WGS) entry which is preliminary data.</text>
</comment>
<protein>
    <submittedName>
        <fullName evidence="1">Uncharacterized protein</fullName>
    </submittedName>
</protein>
<reference evidence="1 2" key="1">
    <citation type="submission" date="2018-08" db="EMBL/GenBank/DDBJ databases">
        <title>A genome reference for cultivated species of the human gut microbiota.</title>
        <authorList>
            <person name="Zou Y."/>
            <person name="Xue W."/>
            <person name="Luo G."/>
        </authorList>
    </citation>
    <scope>NUCLEOTIDE SEQUENCE [LARGE SCALE GENOMIC DNA]</scope>
    <source>
        <strain evidence="1 2">TF08-11</strain>
    </source>
</reference>
<dbReference type="AlphaFoldDB" id="A0A3E3E4J2"/>
<organism evidence="1 2">
    <name type="scientific">Faecalicoccus pleomorphus</name>
    <dbReference type="NCBI Taxonomy" id="1323"/>
    <lineage>
        <taxon>Bacteria</taxon>
        <taxon>Bacillati</taxon>
        <taxon>Bacillota</taxon>
        <taxon>Erysipelotrichia</taxon>
        <taxon>Erysipelotrichales</taxon>
        <taxon>Erysipelotrichaceae</taxon>
        <taxon>Faecalicoccus</taxon>
    </lineage>
</organism>
<sequence>MIYLMLDEKDITHVVGEVSSDQLIQELHFKSYSTLDSWISRNNKYKGCWLVEKYDEDHRKRKKEKVDSQLIYEKKGRKYYINTKCRIYVIYKSGRKKYLSIFQKPGHPKSKYYCKVSDHDVDVVRTLALSFLGMKKEQCCILEGELDLKNIKVMSKSECSSKTGKMAKANKPVGLYENGKLKRKYESAREAGKDLFLSYQTVSDYCNKKVKKPMMDLRWV</sequence>